<keyword evidence="4" id="KW-1185">Reference proteome</keyword>
<dbReference type="GeneID" id="7833372"/>
<evidence type="ECO:0000256" key="1">
    <source>
        <dbReference type="ARBA" id="ARBA00023054"/>
    </source>
</evidence>
<dbReference type="HOGENOM" id="CLU_632379_0_0_1"/>
<dbReference type="PANTHER" id="PTHR21549:SF1">
    <property type="entry name" value="COILED-COIL DOMAIN-CONTAINING PROTEIN 148"/>
    <property type="match status" value="1"/>
</dbReference>
<accession>A4VCR9</accession>
<evidence type="ECO:0000256" key="2">
    <source>
        <dbReference type="SAM" id="Coils"/>
    </source>
</evidence>
<dbReference type="EMBL" id="GG662308">
    <property type="protein sequence ID" value="EDK31327.2"/>
    <property type="molecule type" value="Genomic_DNA"/>
</dbReference>
<feature type="coiled-coil region" evidence="2">
    <location>
        <begin position="251"/>
        <end position="278"/>
    </location>
</feature>
<evidence type="ECO:0000313" key="4">
    <source>
        <dbReference type="Proteomes" id="UP000009168"/>
    </source>
</evidence>
<keyword evidence="1 2" id="KW-0175">Coiled coil</keyword>
<feature type="coiled-coil region" evidence="2">
    <location>
        <begin position="347"/>
        <end position="521"/>
    </location>
</feature>
<dbReference type="RefSeq" id="XP_001471051.2">
    <property type="nucleotide sequence ID" value="XM_001471001.2"/>
</dbReference>
<sequence>MKSIKASFKEQEQDSLQFLEKLTKFKKASQEIKKKNQLAAHKLEWQKDMLKMNKLEKSLTNDIGYTCIQIDKLIGPLKLMEQFEEEKEDHNKNFFSLNEKLISQRDNLQLNIWYQVRNFRDIVQKIKSNKQIDFKTLHELYQDIKKFLLQSKEIVNQDYEILKTNKQMQMENYRLDQEAILDDIVGDKQQEFLLQNDDALSVTSTSKPKLQLLLENDNSEQDEDEIINYLKVFQGDGEVVIEEKKLLVQYKKALRLMNERYDLEIQKLEEEYENKGRTEPPEFFRLNENLEEFKHIYKCYNMKGKERDFYMERLSLHFPKVKKLVLEVMDSILQNSEYKQQKLDSLYRNYLSERRELKRKAEQQIQDMLAQKIEENRRNAEKLQTQIEQARIQEELEQKRMLFNHKKQQKLEIQKQLEEERQLEEKKKKEIYDQRCKESKQKALEYENQKKIKEEKQRYIEEEKRKQQLQEQKEIVLKNKDKVQVRQDYELEKIQMKAYQKELIEKQKQLNEERIEQAIENYQFRPKVEADFNRLKKPTKALVIKQQTQLDKADKVELTKVHGYSVNQLMKDMRYRLSSALADAGLAHTNYARDVMKYLYN</sequence>
<name>A4VCR9_TETTS</name>
<organism evidence="3 4">
    <name type="scientific">Tetrahymena thermophila (strain SB210)</name>
    <dbReference type="NCBI Taxonomy" id="312017"/>
    <lineage>
        <taxon>Eukaryota</taxon>
        <taxon>Sar</taxon>
        <taxon>Alveolata</taxon>
        <taxon>Ciliophora</taxon>
        <taxon>Intramacronucleata</taxon>
        <taxon>Oligohymenophorea</taxon>
        <taxon>Hymenostomatida</taxon>
        <taxon>Tetrahymenina</taxon>
        <taxon>Tetrahymenidae</taxon>
        <taxon>Tetrahymena</taxon>
    </lineage>
</organism>
<evidence type="ECO:0000313" key="3">
    <source>
        <dbReference type="EMBL" id="EDK31327.2"/>
    </source>
</evidence>
<proteinExistence type="predicted"/>
<dbReference type="OrthoDB" id="448087at2759"/>
<reference evidence="4" key="1">
    <citation type="journal article" date="2006" name="PLoS Biol.">
        <title>Macronuclear genome sequence of the ciliate Tetrahymena thermophila, a model eukaryote.</title>
        <authorList>
            <person name="Eisen J.A."/>
            <person name="Coyne R.S."/>
            <person name="Wu M."/>
            <person name="Wu D."/>
            <person name="Thiagarajan M."/>
            <person name="Wortman J.R."/>
            <person name="Badger J.H."/>
            <person name="Ren Q."/>
            <person name="Amedeo P."/>
            <person name="Jones K.M."/>
            <person name="Tallon L.J."/>
            <person name="Delcher A.L."/>
            <person name="Salzberg S.L."/>
            <person name="Silva J.C."/>
            <person name="Haas B.J."/>
            <person name="Majoros W.H."/>
            <person name="Farzad M."/>
            <person name="Carlton J.M."/>
            <person name="Smith R.K. Jr."/>
            <person name="Garg J."/>
            <person name="Pearlman R.E."/>
            <person name="Karrer K.M."/>
            <person name="Sun L."/>
            <person name="Manning G."/>
            <person name="Elde N.C."/>
            <person name="Turkewitz A.P."/>
            <person name="Asai D.J."/>
            <person name="Wilkes D.E."/>
            <person name="Wang Y."/>
            <person name="Cai H."/>
            <person name="Collins K."/>
            <person name="Stewart B.A."/>
            <person name="Lee S.R."/>
            <person name="Wilamowska K."/>
            <person name="Weinberg Z."/>
            <person name="Ruzzo W.L."/>
            <person name="Wloga D."/>
            <person name="Gaertig J."/>
            <person name="Frankel J."/>
            <person name="Tsao C.-C."/>
            <person name="Gorovsky M.A."/>
            <person name="Keeling P.J."/>
            <person name="Waller R.F."/>
            <person name="Patron N.J."/>
            <person name="Cherry J.M."/>
            <person name="Stover N.A."/>
            <person name="Krieger C.J."/>
            <person name="del Toro C."/>
            <person name="Ryder H.F."/>
            <person name="Williamson S.C."/>
            <person name="Barbeau R.A."/>
            <person name="Hamilton E.P."/>
            <person name="Orias E."/>
        </authorList>
    </citation>
    <scope>NUCLEOTIDE SEQUENCE [LARGE SCALE GENOMIC DNA]</scope>
    <source>
        <strain evidence="4">SB210</strain>
    </source>
</reference>
<dbReference type="eggNOG" id="ENOG502SFVF">
    <property type="taxonomic scope" value="Eukaryota"/>
</dbReference>
<gene>
    <name evidence="3" type="ORF">TTHERM_00670929</name>
</gene>
<dbReference type="PANTHER" id="PTHR21549">
    <property type="entry name" value="MUTATED IN BLADDER CANCER 1"/>
    <property type="match status" value="1"/>
</dbReference>
<dbReference type="KEGG" id="tet:TTHERM_00670929"/>
<dbReference type="InParanoid" id="A4VCR9"/>
<dbReference type="Proteomes" id="UP000009168">
    <property type="component" value="Unassembled WGS sequence"/>
</dbReference>
<dbReference type="InterPro" id="IPR039902">
    <property type="entry name" value="CCDC148/CCDC112"/>
</dbReference>
<dbReference type="AlphaFoldDB" id="A4VCR9"/>
<protein>
    <submittedName>
        <fullName evidence="3">DNA double-strand break repair rad50 ATPase, putative</fullName>
    </submittedName>
</protein>